<reference evidence="1" key="2">
    <citation type="submission" date="2022-10" db="EMBL/GenBank/DDBJ databases">
        <authorList>
            <consortium name="ENA_rothamsted_submissions"/>
            <consortium name="culmorum"/>
            <person name="King R."/>
        </authorList>
    </citation>
    <scope>NUCLEOTIDE SEQUENCE</scope>
</reference>
<name>A0A9N9SCU7_PHACE</name>
<dbReference type="PANTHER" id="PTHR47018">
    <property type="entry name" value="CXC DOMAIN-CONTAINING PROTEIN-RELATED"/>
    <property type="match status" value="1"/>
</dbReference>
<sequence>MIVHLSLAKRIMDTIEYAVEERSEVDHLLMDLDRSVLFTAKDNDMVKKVMEKFDAALNQCERNGPTAKLWIQYFKMVILLKQFLEAERSGNWELHLHTLKRMLPFFHVAGHFLYAKSGHLYLQDMQDLHTRMPAKDFQKFTAEGYFTIRRSDKFWSGIMSDQAVEQTLNREAKIPGGMFQRGASDNMAIKWTMGSIHLRIVCEGIEDFCGIHSGTSEQHVDCRPTRVSRDNADVEKLDQWFHAHDPFPVNSDLMSISSGVIRIDSINCHQALEIGTEMLKKVIGVNYNANICTRRPASSTKNQLQRTSCSYMRSKAPKIGTSLELFKKQDVDEQVLAKAGERLLIAVYGGGEDVRSLNELRFNCFTKSVSKAKFNLATLPPTTEAAEQHIYRSYLQTCDNVTQLRAVDDEDSDDDNDIDDPAPLTLNLNERHPSRVQTIAAIRRRRPYAKKFRDCNHYRPCPNCEEMFSKLSLRSHVAQCDTKEKGKEDILVRGRQIQMHVHEKASTRLAKEILAHHRQDVVTGASSYDELCILYGNKLCRRYRDQRNAHMLRSRLREIGKFILAARRIDEGLKELRDIIQPKNYDTIVKAIN</sequence>
<accession>A0A9N9SCU7</accession>
<protein>
    <submittedName>
        <fullName evidence="1">Uncharacterized protein</fullName>
    </submittedName>
</protein>
<evidence type="ECO:0000313" key="1">
    <source>
        <dbReference type="EMBL" id="CAG9818117.1"/>
    </source>
</evidence>
<keyword evidence="2" id="KW-1185">Reference proteome</keyword>
<dbReference type="OrthoDB" id="6723241at2759"/>
<dbReference type="Proteomes" id="UP001153737">
    <property type="component" value="Chromosome 17"/>
</dbReference>
<reference evidence="1" key="1">
    <citation type="submission" date="2022-01" db="EMBL/GenBank/DDBJ databases">
        <authorList>
            <person name="King R."/>
        </authorList>
    </citation>
    <scope>NUCLEOTIDE SEQUENCE</scope>
</reference>
<organism evidence="1 2">
    <name type="scientific">Phaedon cochleariae</name>
    <name type="common">Mustard beetle</name>
    <dbReference type="NCBI Taxonomy" id="80249"/>
    <lineage>
        <taxon>Eukaryota</taxon>
        <taxon>Metazoa</taxon>
        <taxon>Ecdysozoa</taxon>
        <taxon>Arthropoda</taxon>
        <taxon>Hexapoda</taxon>
        <taxon>Insecta</taxon>
        <taxon>Pterygota</taxon>
        <taxon>Neoptera</taxon>
        <taxon>Endopterygota</taxon>
        <taxon>Coleoptera</taxon>
        <taxon>Polyphaga</taxon>
        <taxon>Cucujiformia</taxon>
        <taxon>Chrysomeloidea</taxon>
        <taxon>Chrysomelidae</taxon>
        <taxon>Chrysomelinae</taxon>
        <taxon>Chrysomelini</taxon>
        <taxon>Phaedon</taxon>
    </lineage>
</organism>
<evidence type="ECO:0000313" key="2">
    <source>
        <dbReference type="Proteomes" id="UP001153737"/>
    </source>
</evidence>
<proteinExistence type="predicted"/>
<gene>
    <name evidence="1" type="ORF">PHAECO_LOCUS5940</name>
</gene>
<dbReference type="PANTHER" id="PTHR47018:SF3">
    <property type="entry name" value="MYCBP-ASSOCIATED PROTEIN"/>
    <property type="match status" value="1"/>
</dbReference>
<dbReference type="AlphaFoldDB" id="A0A9N9SCU7"/>
<dbReference type="EMBL" id="OU896723">
    <property type="protein sequence ID" value="CAG9818117.1"/>
    <property type="molecule type" value="Genomic_DNA"/>
</dbReference>